<dbReference type="InterPro" id="IPR004360">
    <property type="entry name" value="Glyas_Fos-R_dOase_dom"/>
</dbReference>
<gene>
    <name evidence="3" type="ORF">DVA86_29590</name>
</gene>
<accession>A0A345XWW4</accession>
<dbReference type="InterPro" id="IPR029068">
    <property type="entry name" value="Glyas_Bleomycin-R_OHBP_Dase"/>
</dbReference>
<reference evidence="3 4" key="1">
    <citation type="submission" date="2018-07" db="EMBL/GenBank/DDBJ databases">
        <title>Draft genome of the type strain Streptomyces armeniacus ATCC 15676.</title>
        <authorList>
            <person name="Labana P."/>
            <person name="Gosse J.T."/>
            <person name="Boddy C.N."/>
        </authorList>
    </citation>
    <scope>NUCLEOTIDE SEQUENCE [LARGE SCALE GENOMIC DNA]</scope>
    <source>
        <strain evidence="3 4">ATCC 15676</strain>
    </source>
</reference>
<evidence type="ECO:0000259" key="2">
    <source>
        <dbReference type="PROSITE" id="PS51819"/>
    </source>
</evidence>
<dbReference type="Pfam" id="PF00903">
    <property type="entry name" value="Glyoxalase"/>
    <property type="match status" value="1"/>
</dbReference>
<dbReference type="InterPro" id="IPR037523">
    <property type="entry name" value="VOC_core"/>
</dbReference>
<dbReference type="KEGG" id="sarm:DVA86_29590"/>
<dbReference type="SUPFAM" id="SSF54593">
    <property type="entry name" value="Glyoxalase/Bleomycin resistance protein/Dihydroxybiphenyl dioxygenase"/>
    <property type="match status" value="1"/>
</dbReference>
<name>A0A345XWW4_9ACTN</name>
<dbReference type="Gene3D" id="3.10.180.10">
    <property type="entry name" value="2,3-Dihydroxybiphenyl 1,2-Dioxygenase, domain 1"/>
    <property type="match status" value="1"/>
</dbReference>
<feature type="domain" description="VOC" evidence="2">
    <location>
        <begin position="4"/>
        <end position="133"/>
    </location>
</feature>
<evidence type="ECO:0000256" key="1">
    <source>
        <dbReference type="SAM" id="MobiDB-lite"/>
    </source>
</evidence>
<dbReference type="PANTHER" id="PTHR36437:SF2">
    <property type="entry name" value="GLYOXALASE_BLEOMYCIN RESISTANCE PROTEIN_DIOXYGENASE"/>
    <property type="match status" value="1"/>
</dbReference>
<proteinExistence type="predicted"/>
<dbReference type="PROSITE" id="PS51819">
    <property type="entry name" value="VOC"/>
    <property type="match status" value="1"/>
</dbReference>
<keyword evidence="4" id="KW-1185">Reference proteome</keyword>
<feature type="region of interest" description="Disordered" evidence="1">
    <location>
        <begin position="135"/>
        <end position="157"/>
    </location>
</feature>
<dbReference type="EMBL" id="CP031320">
    <property type="protein sequence ID" value="AXK36130.1"/>
    <property type="molecule type" value="Genomic_DNA"/>
</dbReference>
<protein>
    <submittedName>
        <fullName evidence="3">VOC family protein</fullName>
    </submittedName>
</protein>
<evidence type="ECO:0000313" key="4">
    <source>
        <dbReference type="Proteomes" id="UP000254425"/>
    </source>
</evidence>
<dbReference type="AlphaFoldDB" id="A0A345XWW4"/>
<dbReference type="PANTHER" id="PTHR36437">
    <property type="entry name" value="GLYOXALASE/BLEOMYCIN RESISTANCE PROTEIN/DIOXYGENASE"/>
    <property type="match status" value="1"/>
</dbReference>
<dbReference type="Proteomes" id="UP000254425">
    <property type="component" value="Chromosome"/>
</dbReference>
<evidence type="ECO:0000313" key="3">
    <source>
        <dbReference type="EMBL" id="AXK36130.1"/>
    </source>
</evidence>
<sequence length="157" mass="17767">MIKSLALTTVWSTDQERDKKFFVEKLGFEERTDMDMGGMRWITVSPREQPDVQLALMRPDGPGMDPDSAKALVTLVTKGVLGAGAFRTDDCHAEYAELRAKGVEFIHEPQERPYGIEAIFRDPSGNWYSLTQEREHDELDMSKPWSGDCVTEDKPQG</sequence>
<dbReference type="RefSeq" id="WP_208882856.1">
    <property type="nucleotide sequence ID" value="NZ_CP031320.1"/>
</dbReference>
<organism evidence="3 4">
    <name type="scientific">Streptomyces armeniacus</name>
    <dbReference type="NCBI Taxonomy" id="83291"/>
    <lineage>
        <taxon>Bacteria</taxon>
        <taxon>Bacillati</taxon>
        <taxon>Actinomycetota</taxon>
        <taxon>Actinomycetes</taxon>
        <taxon>Kitasatosporales</taxon>
        <taxon>Streptomycetaceae</taxon>
        <taxon>Streptomyces</taxon>
    </lineage>
</organism>